<comment type="caution">
    <text evidence="3">The sequence shown here is derived from an EMBL/GenBank/DDBJ whole genome shotgun (WGS) entry which is preliminary data.</text>
</comment>
<protein>
    <submittedName>
        <fullName evidence="3">HupE/UreJ family protein</fullName>
    </submittedName>
</protein>
<evidence type="ECO:0000313" key="4">
    <source>
        <dbReference type="Proteomes" id="UP000486602"/>
    </source>
</evidence>
<dbReference type="AlphaFoldDB" id="A0A7K3WTM1"/>
<keyword evidence="1" id="KW-0812">Transmembrane</keyword>
<dbReference type="Pfam" id="PF13795">
    <property type="entry name" value="HupE_UreJ_2"/>
    <property type="match status" value="1"/>
</dbReference>
<keyword evidence="2" id="KW-0732">Signal</keyword>
<dbReference type="RefSeq" id="WP_163285627.1">
    <property type="nucleotide sequence ID" value="NZ_JAAGVY010000022.1"/>
</dbReference>
<keyword evidence="4" id="KW-1185">Reference proteome</keyword>
<keyword evidence="1" id="KW-1133">Transmembrane helix</keyword>
<accession>A0A7K3WTM1</accession>
<evidence type="ECO:0000256" key="1">
    <source>
        <dbReference type="SAM" id="Phobius"/>
    </source>
</evidence>
<proteinExistence type="predicted"/>
<evidence type="ECO:0000256" key="2">
    <source>
        <dbReference type="SAM" id="SignalP"/>
    </source>
</evidence>
<dbReference type="EMBL" id="JAAGVY010000022">
    <property type="protein sequence ID" value="NEN24232.1"/>
    <property type="molecule type" value="Genomic_DNA"/>
</dbReference>
<feature type="transmembrane region" description="Helical" evidence="1">
    <location>
        <begin position="270"/>
        <end position="297"/>
    </location>
</feature>
<dbReference type="Proteomes" id="UP000486602">
    <property type="component" value="Unassembled WGS sequence"/>
</dbReference>
<feature type="transmembrane region" description="Helical" evidence="1">
    <location>
        <begin position="182"/>
        <end position="201"/>
    </location>
</feature>
<sequence>MLKIFKAFVLVLFFLGFSANVAAHEVRPAYLQISETGNNIYKVFWKVPTIRNAEPDIKPIFPKGYTLEMLRTPQTRGNGMVYAYVLKGNESLAGKQITIEGLSSSGIDALINIEYANGEKASLLVQPGKNSGIIPGKTDKGQVVKTYTILGVEHILFGLDHLLFVLALIIITKGFKKVLKTITAFTLAHSITLSMAVLGYANVPGPPVEAIIALSIVFLAVEILKNINGEQTLTSKKPWLVAFTFGLLHGFGFAGALAEVGLPQSEIPLALAFFNVGVELGQIGFVILALILIKILALNKNWPMALKKLPAYAIGSIAMFWMIERIAGFWN</sequence>
<dbReference type="InterPro" id="IPR032809">
    <property type="entry name" value="Put_HupE_UreJ"/>
</dbReference>
<feature type="transmembrane region" description="Helical" evidence="1">
    <location>
        <begin position="239"/>
        <end position="258"/>
    </location>
</feature>
<gene>
    <name evidence="3" type="ORF">G3O08_12035</name>
</gene>
<keyword evidence="1" id="KW-0472">Membrane</keyword>
<reference evidence="3 4" key="1">
    <citation type="submission" date="2020-02" db="EMBL/GenBank/DDBJ databases">
        <title>Out from the shadows clarifying the taxonomy of the family Cryomorphaceae and related taxa by utilizing the GTDB taxonomic framework.</title>
        <authorList>
            <person name="Bowman J.P."/>
        </authorList>
    </citation>
    <scope>NUCLEOTIDE SEQUENCE [LARGE SCALE GENOMIC DNA]</scope>
    <source>
        <strain evidence="3 4">QSSC 1-22</strain>
    </source>
</reference>
<feature type="transmembrane region" description="Helical" evidence="1">
    <location>
        <begin position="147"/>
        <end position="170"/>
    </location>
</feature>
<name>A0A7K3WTM1_9FLAO</name>
<evidence type="ECO:0000313" key="3">
    <source>
        <dbReference type="EMBL" id="NEN24232.1"/>
    </source>
</evidence>
<organism evidence="3 4">
    <name type="scientific">Cryomorpha ignava</name>
    <dbReference type="NCBI Taxonomy" id="101383"/>
    <lineage>
        <taxon>Bacteria</taxon>
        <taxon>Pseudomonadati</taxon>
        <taxon>Bacteroidota</taxon>
        <taxon>Flavobacteriia</taxon>
        <taxon>Flavobacteriales</taxon>
        <taxon>Cryomorphaceae</taxon>
        <taxon>Cryomorpha</taxon>
    </lineage>
</organism>
<feature type="signal peptide" evidence="2">
    <location>
        <begin position="1"/>
        <end position="23"/>
    </location>
</feature>
<feature type="transmembrane region" description="Helical" evidence="1">
    <location>
        <begin position="207"/>
        <end position="227"/>
    </location>
</feature>
<feature type="chain" id="PRO_5029699517" evidence="2">
    <location>
        <begin position="24"/>
        <end position="331"/>
    </location>
</feature>